<feature type="transmembrane region" description="Helical" evidence="1">
    <location>
        <begin position="33"/>
        <end position="52"/>
    </location>
</feature>
<dbReference type="Proteomes" id="UP001597541">
    <property type="component" value="Unassembled WGS sequence"/>
</dbReference>
<protein>
    <submittedName>
        <fullName evidence="3">SpoIID/LytB domain-containing protein</fullName>
    </submittedName>
</protein>
<dbReference type="SUPFAM" id="SSF110997">
    <property type="entry name" value="Sporulation related repeat"/>
    <property type="match status" value="1"/>
</dbReference>
<evidence type="ECO:0000313" key="3">
    <source>
        <dbReference type="EMBL" id="MFD2612594.1"/>
    </source>
</evidence>
<gene>
    <name evidence="3" type="ORF">ACFSUF_09185</name>
</gene>
<organism evidence="3 4">
    <name type="scientific">Paenibacillus gansuensis</name>
    <dbReference type="NCBI Taxonomy" id="306542"/>
    <lineage>
        <taxon>Bacteria</taxon>
        <taxon>Bacillati</taxon>
        <taxon>Bacillota</taxon>
        <taxon>Bacilli</taxon>
        <taxon>Bacillales</taxon>
        <taxon>Paenibacillaceae</taxon>
        <taxon>Paenibacillus</taxon>
    </lineage>
</organism>
<evidence type="ECO:0000259" key="2">
    <source>
        <dbReference type="PROSITE" id="PS51724"/>
    </source>
</evidence>
<dbReference type="PROSITE" id="PS51724">
    <property type="entry name" value="SPOR"/>
    <property type="match status" value="1"/>
</dbReference>
<dbReference type="Pfam" id="PF08486">
    <property type="entry name" value="SpoIID"/>
    <property type="match status" value="1"/>
</dbReference>
<feature type="domain" description="SPOR" evidence="2">
    <location>
        <begin position="115"/>
        <end position="193"/>
    </location>
</feature>
<keyword evidence="1" id="KW-1133">Transmembrane helix</keyword>
<dbReference type="PANTHER" id="PTHR30032:SF4">
    <property type="entry name" value="AMIDASE ENHANCER"/>
    <property type="match status" value="1"/>
</dbReference>
<dbReference type="InterPro" id="IPR007730">
    <property type="entry name" value="SPOR-like_dom"/>
</dbReference>
<comment type="caution">
    <text evidence="3">The sequence shown here is derived from an EMBL/GenBank/DDBJ whole genome shotgun (WGS) entry which is preliminary data.</text>
</comment>
<sequence length="731" mass="77816">MNEKYREWLKQGNEKQEYLKSKQSTGTAGLRRWVWKLGTAAAAFTILTSGWIPASEAAVPKMSTIRVALLGDYTASYKPTASAVTLSAPGGLQIGIRSPDGILPIYSTQDGKAVRFSLNQYGVQLLETTDFTRALTLYKKISAGEMPAVFSQEKNGTTTYQVVLGPYAKLDDAVKAKARMSGSSALQGMFTPEAAVLTGPLYASAGDYATEQEASAQAAVIRNAGISAYIAVHADAIGNTSFGVWIGRQADTASLEALKTKAAAAVPGLTFADADTTSPYLLQLTDVSFNTSAAPGVVHFSIPSGGTKVWVSSGQPGITLKEKSGRVYRGGFELSQYNFKLAAVNELPMEEYLYAVVSSELGASWPAEALKAQAIAARTYAVRKGTAYKIANISDTTADQAYYGLKMEFPGAVSAVQGTAGEVMTDAKGNLIEPLYYSNSGGVTADPSEVWGTPVSYFTSVESPDEIAQKGLPKWSRVLTEDGKIGYIRSDLLKTGGFKNTAGLSLATVNSDTANLRNLPYVDDVNNPAIAKSARGEEVVIMEETVQSNAYQWVRGPYTPAQIASFMKGKTSASLSGTLSSLEVSRRGPSGRVTEMTANGQVLTVKYPDLYRSLFNSLPSTKFTVEETGNYTILGAGGQAIKKSDASDDLYILDGNSGGSPRELPQSSLLVMDGSGKAGVASPDIRFRFTGYGYGHGLGMSQYGAKALAESGYDYQKILKYYYNGISISKD</sequence>
<evidence type="ECO:0000313" key="4">
    <source>
        <dbReference type="Proteomes" id="UP001597541"/>
    </source>
</evidence>
<reference evidence="4" key="1">
    <citation type="journal article" date="2019" name="Int. J. Syst. Evol. Microbiol.">
        <title>The Global Catalogue of Microorganisms (GCM) 10K type strain sequencing project: providing services to taxonomists for standard genome sequencing and annotation.</title>
        <authorList>
            <consortium name="The Broad Institute Genomics Platform"/>
            <consortium name="The Broad Institute Genome Sequencing Center for Infectious Disease"/>
            <person name="Wu L."/>
            <person name="Ma J."/>
        </authorList>
    </citation>
    <scope>NUCLEOTIDE SEQUENCE [LARGE SCALE GENOMIC DNA]</scope>
    <source>
        <strain evidence="4">KCTC 3950</strain>
    </source>
</reference>
<dbReference type="EMBL" id="JBHUME010000007">
    <property type="protein sequence ID" value="MFD2612594.1"/>
    <property type="molecule type" value="Genomic_DNA"/>
</dbReference>
<keyword evidence="1" id="KW-0812">Transmembrane</keyword>
<dbReference type="Pfam" id="PF05036">
    <property type="entry name" value="SPOR"/>
    <property type="match status" value="1"/>
</dbReference>
<dbReference type="InterPro" id="IPR051922">
    <property type="entry name" value="Bact_Sporulation_Assoc"/>
</dbReference>
<name>A0ABW5PBW1_9BACL</name>
<keyword evidence="1" id="KW-0472">Membrane</keyword>
<accession>A0ABW5PBW1</accession>
<dbReference type="InterPro" id="IPR013693">
    <property type="entry name" value="SpoIID/LytB_N"/>
</dbReference>
<dbReference type="NCBIfam" id="TIGR02669">
    <property type="entry name" value="SpoIID_LytB"/>
    <property type="match status" value="1"/>
</dbReference>
<dbReference type="InterPro" id="IPR036680">
    <property type="entry name" value="SPOR-like_sf"/>
</dbReference>
<dbReference type="InterPro" id="IPR013486">
    <property type="entry name" value="SpoIID/LytB"/>
</dbReference>
<evidence type="ECO:0000256" key="1">
    <source>
        <dbReference type="SAM" id="Phobius"/>
    </source>
</evidence>
<dbReference type="PANTHER" id="PTHR30032">
    <property type="entry name" value="N-ACETYLMURAMOYL-L-ALANINE AMIDASE-RELATED"/>
    <property type="match status" value="1"/>
</dbReference>
<dbReference type="RefSeq" id="WP_377602275.1">
    <property type="nucleotide sequence ID" value="NZ_JBHUME010000007.1"/>
</dbReference>
<keyword evidence="4" id="KW-1185">Reference proteome</keyword>
<proteinExistence type="predicted"/>